<sequence length="725" mass="85652">MAEEFRINKAYADRYNTWRKKEELQRLKDKYGNVEDDEFTSSDSEEEDDDAEALTPQLEKDWLETLAAIKRKDPRIYDQSAQFYHHSDKASDDEDEDETKKKTKKKVKPMFLKDYERKVLLERDGQLNDDDSEEDDRKWQETQKSAYDEEQEELRESLMDAAKNDEDDSSDHELLVPRRRTPLEQEKEQEDYEEWTKNQPKSKKKGKTVGTKLDPQAPYWNKMELTEDDKFLKNYILNKQYLEEDEDRVPTYYEVVCEDFSEDEETLEKQETFERKYNFRFEEPDPEFIKSYPRTLAESVRRKDNRRAEKRKEMKERKKQEKERKREELKQLKNLKKQEILSKLDQLKALTGNTAVGFTDDDIRGDFDPAEHDRMMQKVFDENYYDDDDADTKPVFPEDEELQVEDWDNWQGPSQEDGGRDGEPYCEDEDFNMDADYDPSADHNMLGLKSTKKKKKNKFAQALARKKPNFDPDDKTFEQYFDEYYKLDYEDIIGDLPCRFKYRQVLANDFGLSTDEILAARDRELNAWVSVKKMSQYRTEEDEMLDYRIYQKKGRNPKKKLNVLTSLQEKAEQMQVPAVSFTNESSNQQKKKKRKTPVQTEDNTAVAPPTVSQTTHTITASPSKQRKRTQEELTTPKSKKPKTSVSREETGNTDRTTGVSETAETETKSNTNTQTHKKKHKKKKPKGVGPVMSDERLKAFGINPKKYKYEFLKSLHEQKAAKNGS</sequence>
<dbReference type="InterPro" id="IPR018034">
    <property type="entry name" value="Kri1"/>
</dbReference>
<comment type="similarity">
    <text evidence="1">Belongs to the KRI1 family.</text>
</comment>
<feature type="region of interest" description="Disordered" evidence="3">
    <location>
        <begin position="575"/>
        <end position="692"/>
    </location>
</feature>
<dbReference type="InterPro" id="IPR024626">
    <property type="entry name" value="Kri1-like_C"/>
</dbReference>
<feature type="compositionally biased region" description="Acidic residues" evidence="3">
    <location>
        <begin position="424"/>
        <end position="438"/>
    </location>
</feature>
<feature type="region of interest" description="Disordered" evidence="3">
    <location>
        <begin position="299"/>
        <end position="330"/>
    </location>
</feature>
<feature type="domain" description="Kri1-like C-terminal" evidence="4">
    <location>
        <begin position="475"/>
        <end position="560"/>
    </location>
</feature>
<dbReference type="AlphaFoldDB" id="A0AAD9KUX6"/>
<organism evidence="5 6">
    <name type="scientific">Ridgeia piscesae</name>
    <name type="common">Tubeworm</name>
    <dbReference type="NCBI Taxonomy" id="27915"/>
    <lineage>
        <taxon>Eukaryota</taxon>
        <taxon>Metazoa</taxon>
        <taxon>Spiralia</taxon>
        <taxon>Lophotrochozoa</taxon>
        <taxon>Annelida</taxon>
        <taxon>Polychaeta</taxon>
        <taxon>Sedentaria</taxon>
        <taxon>Canalipalpata</taxon>
        <taxon>Sabellida</taxon>
        <taxon>Siboglinidae</taxon>
        <taxon>Ridgeia</taxon>
    </lineage>
</organism>
<evidence type="ECO:0000313" key="5">
    <source>
        <dbReference type="EMBL" id="KAK2178143.1"/>
    </source>
</evidence>
<dbReference type="PANTHER" id="PTHR14490:SF5">
    <property type="entry name" value="PROTEIN KRI1 HOMOLOG"/>
    <property type="match status" value="1"/>
</dbReference>
<feature type="compositionally biased region" description="Polar residues" evidence="3">
    <location>
        <begin position="653"/>
        <end position="674"/>
    </location>
</feature>
<accession>A0AAD9KUX6</accession>
<proteinExistence type="inferred from homology"/>
<feature type="compositionally biased region" description="Polar residues" evidence="3">
    <location>
        <begin position="610"/>
        <end position="623"/>
    </location>
</feature>
<name>A0AAD9KUX6_RIDPI</name>
<evidence type="ECO:0000256" key="1">
    <source>
        <dbReference type="ARBA" id="ARBA00007473"/>
    </source>
</evidence>
<reference evidence="5" key="1">
    <citation type="journal article" date="2023" name="Mol. Biol. Evol.">
        <title>Third-Generation Sequencing Reveals the Adaptive Role of the Epigenome in Three Deep-Sea Polychaetes.</title>
        <authorList>
            <person name="Perez M."/>
            <person name="Aroh O."/>
            <person name="Sun Y."/>
            <person name="Lan Y."/>
            <person name="Juniper S.K."/>
            <person name="Young C.R."/>
            <person name="Angers B."/>
            <person name="Qian P.Y."/>
        </authorList>
    </citation>
    <scope>NUCLEOTIDE SEQUENCE</scope>
    <source>
        <strain evidence="5">R07B-5</strain>
    </source>
</reference>
<evidence type="ECO:0000256" key="2">
    <source>
        <dbReference type="ARBA" id="ARBA00017294"/>
    </source>
</evidence>
<keyword evidence="6" id="KW-1185">Reference proteome</keyword>
<feature type="compositionally biased region" description="Basic and acidic residues" evidence="3">
    <location>
        <begin position="111"/>
        <end position="126"/>
    </location>
</feature>
<evidence type="ECO:0000259" key="4">
    <source>
        <dbReference type="Pfam" id="PF12936"/>
    </source>
</evidence>
<feature type="compositionally biased region" description="Basic and acidic residues" evidence="3">
    <location>
        <begin position="171"/>
        <end position="186"/>
    </location>
</feature>
<feature type="region of interest" description="Disordered" evidence="3">
    <location>
        <begin position="27"/>
        <end position="58"/>
    </location>
</feature>
<gene>
    <name evidence="5" type="ORF">NP493_560g01097</name>
</gene>
<dbReference type="Proteomes" id="UP001209878">
    <property type="component" value="Unassembled WGS sequence"/>
</dbReference>
<evidence type="ECO:0000256" key="3">
    <source>
        <dbReference type="SAM" id="MobiDB-lite"/>
    </source>
</evidence>
<dbReference type="Pfam" id="PF12936">
    <property type="entry name" value="Kri1_C"/>
    <property type="match status" value="1"/>
</dbReference>
<dbReference type="GO" id="GO:0000447">
    <property type="term" value="P:endonucleolytic cleavage in ITS1 to separate SSU-rRNA from 5.8S rRNA and LSU-rRNA from tricistronic rRNA transcript (SSU-rRNA, 5.8S rRNA, LSU-rRNA)"/>
    <property type="evidence" value="ECO:0007669"/>
    <property type="project" value="TreeGrafter"/>
</dbReference>
<evidence type="ECO:0000313" key="6">
    <source>
        <dbReference type="Proteomes" id="UP001209878"/>
    </source>
</evidence>
<feature type="compositionally biased region" description="Basic and acidic residues" evidence="3">
    <location>
        <begin position="154"/>
        <end position="164"/>
    </location>
</feature>
<dbReference type="Pfam" id="PF05178">
    <property type="entry name" value="Kri1"/>
    <property type="match status" value="1"/>
</dbReference>
<dbReference type="PANTHER" id="PTHR14490">
    <property type="entry name" value="ZINC FINGER, ZZ TYPE"/>
    <property type="match status" value="1"/>
</dbReference>
<feature type="compositionally biased region" description="Basic residues" evidence="3">
    <location>
        <begin position="675"/>
        <end position="686"/>
    </location>
</feature>
<feature type="compositionally biased region" description="Acidic residues" evidence="3">
    <location>
        <begin position="34"/>
        <end position="52"/>
    </location>
</feature>
<dbReference type="GO" id="GO:0005730">
    <property type="term" value="C:nucleolus"/>
    <property type="evidence" value="ECO:0007669"/>
    <property type="project" value="TreeGrafter"/>
</dbReference>
<dbReference type="GO" id="GO:0030686">
    <property type="term" value="C:90S preribosome"/>
    <property type="evidence" value="ECO:0007669"/>
    <property type="project" value="TreeGrafter"/>
</dbReference>
<protein>
    <recommendedName>
        <fullName evidence="2">Protein KRI1 homolog</fullName>
    </recommendedName>
</protein>
<comment type="caution">
    <text evidence="5">The sequence shown here is derived from an EMBL/GenBank/DDBJ whole genome shotgun (WGS) entry which is preliminary data.</text>
</comment>
<feature type="region of interest" description="Disordered" evidence="3">
    <location>
        <begin position="80"/>
        <end position="215"/>
    </location>
</feature>
<dbReference type="EMBL" id="JAODUO010000559">
    <property type="protein sequence ID" value="KAK2178143.1"/>
    <property type="molecule type" value="Genomic_DNA"/>
</dbReference>
<feature type="region of interest" description="Disordered" evidence="3">
    <location>
        <begin position="400"/>
        <end position="438"/>
    </location>
</feature>